<dbReference type="SMART" id="SM00487">
    <property type="entry name" value="DEXDc"/>
    <property type="match status" value="1"/>
</dbReference>
<evidence type="ECO:0000256" key="8">
    <source>
        <dbReference type="SAM" id="MobiDB-lite"/>
    </source>
</evidence>
<reference evidence="12" key="1">
    <citation type="submission" date="2016-04" db="EMBL/GenBank/DDBJ databases">
        <authorList>
            <person name="Evans L.H."/>
            <person name="Alamgir A."/>
            <person name="Owens N."/>
            <person name="Weber N.D."/>
            <person name="Virtaneva K."/>
            <person name="Barbian K."/>
            <person name="Babar A."/>
            <person name="Rosenke K."/>
        </authorList>
    </citation>
    <scope>NUCLEOTIDE SEQUENCE [LARGE SCALE GENOMIC DNA]</scope>
    <source>
        <strain evidence="12">CBS 101.48</strain>
    </source>
</reference>
<dbReference type="EC" id="3.6.4.13" evidence="1"/>
<dbReference type="GO" id="GO:1990904">
    <property type="term" value="C:ribonucleoprotein complex"/>
    <property type="evidence" value="ECO:0007669"/>
    <property type="project" value="UniProtKB-ARBA"/>
</dbReference>
<dbReference type="Gene3D" id="3.40.50.300">
    <property type="entry name" value="P-loop containing nucleotide triphosphate hydrolases"/>
    <property type="match status" value="2"/>
</dbReference>
<keyword evidence="2" id="KW-0547">Nucleotide-binding</keyword>
<dbReference type="InParanoid" id="A0A168MJ84"/>
<dbReference type="OMA" id="LFRVCNM"/>
<protein>
    <recommendedName>
        <fullName evidence="1">RNA helicase</fullName>
        <ecNumber evidence="1">3.6.4.13</ecNumber>
    </recommendedName>
</protein>
<dbReference type="GO" id="GO:0003724">
    <property type="term" value="F:RNA helicase activity"/>
    <property type="evidence" value="ECO:0007669"/>
    <property type="project" value="UniProtKB-EC"/>
</dbReference>
<evidence type="ECO:0000256" key="3">
    <source>
        <dbReference type="ARBA" id="ARBA00022801"/>
    </source>
</evidence>
<dbReference type="InterPro" id="IPR016135">
    <property type="entry name" value="UBQ-conjugating_enzyme/RWD"/>
</dbReference>
<proteinExistence type="inferred from homology"/>
<dbReference type="InterPro" id="IPR056328">
    <property type="entry name" value="DSRM_DHX29"/>
</dbReference>
<dbReference type="PROSITE" id="PS50908">
    <property type="entry name" value="RWD"/>
    <property type="match status" value="1"/>
</dbReference>
<dbReference type="InterPro" id="IPR059023">
    <property type="entry name" value="RNA_hel_CTD"/>
</dbReference>
<dbReference type="Pfam" id="PF00270">
    <property type="entry name" value="DEAD"/>
    <property type="match status" value="1"/>
</dbReference>
<feature type="compositionally biased region" description="Low complexity" evidence="8">
    <location>
        <begin position="195"/>
        <end position="219"/>
    </location>
</feature>
<keyword evidence="4" id="KW-0347">Helicase</keyword>
<keyword evidence="3" id="KW-0378">Hydrolase</keyword>
<dbReference type="InterPro" id="IPR007502">
    <property type="entry name" value="Helicase-assoc_dom"/>
</dbReference>
<dbReference type="InterPro" id="IPR011709">
    <property type="entry name" value="DEAD-box_helicase_OB_fold"/>
</dbReference>
<organism evidence="12">
    <name type="scientific">Absidia glauca</name>
    <name type="common">Pin mould</name>
    <dbReference type="NCBI Taxonomy" id="4829"/>
    <lineage>
        <taxon>Eukaryota</taxon>
        <taxon>Fungi</taxon>
        <taxon>Fungi incertae sedis</taxon>
        <taxon>Mucoromycota</taxon>
        <taxon>Mucoromycotina</taxon>
        <taxon>Mucoromycetes</taxon>
        <taxon>Mucorales</taxon>
        <taxon>Cunninghamellaceae</taxon>
        <taxon>Absidia</taxon>
    </lineage>
</organism>
<dbReference type="Pfam" id="PF21010">
    <property type="entry name" value="HA2_C"/>
    <property type="match status" value="1"/>
</dbReference>
<feature type="region of interest" description="Disordered" evidence="8">
    <location>
        <begin position="546"/>
        <end position="572"/>
    </location>
</feature>
<keyword evidence="13" id="KW-1185">Reference proteome</keyword>
<dbReference type="PANTHER" id="PTHR18934">
    <property type="entry name" value="ATP-DEPENDENT RNA HELICASE"/>
    <property type="match status" value="1"/>
</dbReference>
<dbReference type="Pfam" id="PF05773">
    <property type="entry name" value="RWD"/>
    <property type="match status" value="1"/>
</dbReference>
<dbReference type="GO" id="GO:0005524">
    <property type="term" value="F:ATP binding"/>
    <property type="evidence" value="ECO:0007669"/>
    <property type="project" value="UniProtKB-KW"/>
</dbReference>
<evidence type="ECO:0000256" key="7">
    <source>
        <dbReference type="ARBA" id="ARBA00060772"/>
    </source>
</evidence>
<dbReference type="FunCoup" id="A0A168MJ84">
    <property type="interactions" value="614"/>
</dbReference>
<evidence type="ECO:0000259" key="11">
    <source>
        <dbReference type="PROSITE" id="PS51194"/>
    </source>
</evidence>
<evidence type="ECO:0000313" key="12">
    <source>
        <dbReference type="EMBL" id="SAL98621.1"/>
    </source>
</evidence>
<dbReference type="InterPro" id="IPR011545">
    <property type="entry name" value="DEAD/DEAH_box_helicase_dom"/>
</dbReference>
<feature type="compositionally biased region" description="Basic residues" evidence="8">
    <location>
        <begin position="557"/>
        <end position="566"/>
    </location>
</feature>
<dbReference type="CDD" id="cd18791">
    <property type="entry name" value="SF2_C_RHA"/>
    <property type="match status" value="1"/>
</dbReference>
<name>A0A168MJ84_ABSGL</name>
<dbReference type="Pfam" id="PF24385">
    <property type="entry name" value="DSRM_DHX29"/>
    <property type="match status" value="1"/>
</dbReference>
<dbReference type="PROSITE" id="PS00690">
    <property type="entry name" value="DEAH_ATP_HELICASE"/>
    <property type="match status" value="1"/>
</dbReference>
<keyword evidence="6" id="KW-0694">RNA-binding</keyword>
<dbReference type="Pfam" id="PF00271">
    <property type="entry name" value="Helicase_C"/>
    <property type="match status" value="1"/>
</dbReference>
<dbReference type="InterPro" id="IPR002464">
    <property type="entry name" value="DNA/RNA_helicase_DEAH_CS"/>
</dbReference>
<dbReference type="Gene3D" id="1.20.120.1080">
    <property type="match status" value="1"/>
</dbReference>
<evidence type="ECO:0000256" key="5">
    <source>
        <dbReference type="ARBA" id="ARBA00022840"/>
    </source>
</evidence>
<feature type="region of interest" description="Disordered" evidence="8">
    <location>
        <begin position="1"/>
        <end position="48"/>
    </location>
</feature>
<dbReference type="Gene3D" id="3.10.110.10">
    <property type="entry name" value="Ubiquitin Conjugating Enzyme"/>
    <property type="match status" value="1"/>
</dbReference>
<dbReference type="InterPro" id="IPR014001">
    <property type="entry name" value="Helicase_ATP-bd"/>
</dbReference>
<dbReference type="SMART" id="SM00591">
    <property type="entry name" value="RWD"/>
    <property type="match status" value="1"/>
</dbReference>
<dbReference type="InterPro" id="IPR027417">
    <property type="entry name" value="P-loop_NTPase"/>
</dbReference>
<dbReference type="SUPFAM" id="SSF46934">
    <property type="entry name" value="UBA-like"/>
    <property type="match status" value="1"/>
</dbReference>
<evidence type="ECO:0000256" key="4">
    <source>
        <dbReference type="ARBA" id="ARBA00022806"/>
    </source>
</evidence>
<feature type="domain" description="Helicase ATP-binding" evidence="10">
    <location>
        <begin position="617"/>
        <end position="784"/>
    </location>
</feature>
<dbReference type="STRING" id="4829.A0A168MJ84"/>
<comment type="similarity">
    <text evidence="7">Belongs to the DExH box helicase family.</text>
</comment>
<dbReference type="CDD" id="cd17917">
    <property type="entry name" value="DEXHc_RHA-like"/>
    <property type="match status" value="1"/>
</dbReference>
<dbReference type="SMART" id="SM00847">
    <property type="entry name" value="HA2"/>
    <property type="match status" value="1"/>
</dbReference>
<evidence type="ECO:0000259" key="10">
    <source>
        <dbReference type="PROSITE" id="PS51192"/>
    </source>
</evidence>
<dbReference type="PANTHER" id="PTHR18934:SF267">
    <property type="entry name" value="ATP-DEPENDENT RNA HELICASE YLR419W-RELATED"/>
    <property type="match status" value="1"/>
</dbReference>
<dbReference type="GO" id="GO:0003723">
    <property type="term" value="F:RNA binding"/>
    <property type="evidence" value="ECO:0007669"/>
    <property type="project" value="UniProtKB-KW"/>
</dbReference>
<dbReference type="InterPro" id="IPR056890">
    <property type="entry name" value="UBA_DHX29-like"/>
</dbReference>
<dbReference type="Proteomes" id="UP000078561">
    <property type="component" value="Unassembled WGS sequence"/>
</dbReference>
<feature type="region of interest" description="Disordered" evidence="8">
    <location>
        <begin position="195"/>
        <end position="222"/>
    </location>
</feature>
<dbReference type="Pfam" id="PF04408">
    <property type="entry name" value="WHD_HA2"/>
    <property type="match status" value="1"/>
</dbReference>
<gene>
    <name evidence="12" type="primary">ABSGL_04176.1 scaffold 5169</name>
</gene>
<dbReference type="SMART" id="SM00490">
    <property type="entry name" value="HELICc"/>
    <property type="match status" value="1"/>
</dbReference>
<dbReference type="Pfam" id="PF24899">
    <property type="entry name" value="UBA_DHX29"/>
    <property type="match status" value="1"/>
</dbReference>
<dbReference type="GO" id="GO:0016787">
    <property type="term" value="F:hydrolase activity"/>
    <property type="evidence" value="ECO:0007669"/>
    <property type="project" value="UniProtKB-KW"/>
</dbReference>
<dbReference type="OrthoDB" id="5600252at2759"/>
<dbReference type="InterPro" id="IPR001650">
    <property type="entry name" value="Helicase_C-like"/>
</dbReference>
<evidence type="ECO:0000256" key="2">
    <source>
        <dbReference type="ARBA" id="ARBA00022741"/>
    </source>
</evidence>
<sequence length="1404" mass="157307">MSGKKSKSKATTSTPTTNGNKQQRGGKPGDASVNDGANDNKKSIFGDWTGKTPVTLLHEHTQKHDWEKAVIDMDRKKQGFVGTVRLSKRNKKTAQIQTVLLTPSDLFFPTAIEARHAAATFALHRVNSHVNMHHILPPQHRHLWRQFEQLKTSANQWQYSPDPFTAQPPALVAKSKRQAPTKEHANAAIPMPLFQQQQQQQQGGQVSTASSATRSASVAMDQDKDEKMMKLWASLPTVHMTSENRALIESVVKKSHLVYQQSTKKLKSNEKKVIEDGLVKMGFRPSHVSEAMDYCSDTASALDWLCLHVPEDDLPSHFLHGSYNPKMTTISHTTQSLGRDWLLKRMNSIGYPLSVCEEAMQQVGDDDSKALELLQWRLVHADSDPSTMAPPATAVSDAEDLNDARAEEVIALESIYEGRFQQELDQDQRQHYRIQYMVQVDTKMQTTTTIVNKKKQTKTALPPRQPLTLDVMIPSHSTYPHVLPVFMIHCDGLPSYLKLSMIQGLVEEGERNLGMPMIYMCAEWLQEQADDLIANPPKLRKITDGIMASPLAGGGGSRRKKKHGQRHQQNGPSLRLDSTIVAALKEKLTELHASDAYKPFALVRSKLPAHAFKDKVVRAVDEHQVTIISGETGCGKTTQVPQFILDHSITSGQGSRCNIICTQPRKISAIGVAERVAAERCEKIGNTVGYAIRGETKVSPDTRLQFVTTGVLLRRIHSDPTLESISHVLIDEVHERSVDSDFLLVILRQLIQKRPDIKIVLMSATINQELFSDYFGGAPAVEIPGFTHPVEDLYLEDILNMTSYVSKMPYSNKKDKDDIDDANKPSNTAWAAWQLPYLENGYDEQTVRNLARYRNQDKIDYDLVAQTVKYIADNETVKIADGTEPAVLIFMPGAMEIKRCVEALQSALPSRDGSIEILPLHANLSPQEQTRVFKPVKKGVRKIVVTTNVAETSITIEGVVYVIDSGRVKETQYDASSNMMHLVETWASRASCKQRRGRAGRTRPGKCFKLFTRDTEERKMRPQQVPELLRTPLEQLCLQVKSMASNTGGKPLDVKTFLRSAIDPPSIAALDTALATLRAVDAIDDTDQGDLTPLGKHMANIPADLRISKMLLFGSIFRCLDPILTIAATMSLKSPFTSPMEKREEARQARERFMYGKSDWLTDMRAYDEWHTTIKTKGMREARLFCEENFLSFPTLTEIQSLRRQYADSLKDIGFYNRRADDSDFYNTNSDNANLIKSILFGGLNPNLARIQLPDTKYDKVLSGTVEREKEAREIKFYTKQDGRVFLHPASILFNSNQYGASFLTYFSRMTTSKTFLRDGTEVPSYAVLFFGGKVDVDHLGRGLKVGDDGWLKFRAWARIGVLVNQLKRLLSAELDCKIQDPNQDVSSSGVVNAMVALISNDGI</sequence>
<feature type="domain" description="Helicase C-terminal" evidence="11">
    <location>
        <begin position="878"/>
        <end position="1044"/>
    </location>
</feature>
<dbReference type="InterPro" id="IPR009060">
    <property type="entry name" value="UBA-like_sf"/>
</dbReference>
<dbReference type="Pfam" id="PF26026">
    <property type="entry name" value="RNA_hel_CTD"/>
    <property type="match status" value="1"/>
</dbReference>
<keyword evidence="5" id="KW-0067">ATP-binding</keyword>
<dbReference type="SUPFAM" id="SSF52540">
    <property type="entry name" value="P-loop containing nucleoside triphosphate hydrolases"/>
    <property type="match status" value="1"/>
</dbReference>
<dbReference type="SUPFAM" id="SSF54495">
    <property type="entry name" value="UBC-like"/>
    <property type="match status" value="1"/>
</dbReference>
<dbReference type="PROSITE" id="PS51194">
    <property type="entry name" value="HELICASE_CTER"/>
    <property type="match status" value="1"/>
</dbReference>
<dbReference type="FunFam" id="1.20.120.1080:FF:000002">
    <property type="entry name" value="Putative ATP-dependent RNA helicase DHX36"/>
    <property type="match status" value="1"/>
</dbReference>
<dbReference type="Pfam" id="PF07717">
    <property type="entry name" value="OB_NTP_bind"/>
    <property type="match status" value="1"/>
</dbReference>
<evidence type="ECO:0000256" key="1">
    <source>
        <dbReference type="ARBA" id="ARBA00012552"/>
    </source>
</evidence>
<evidence type="ECO:0000259" key="9">
    <source>
        <dbReference type="PROSITE" id="PS50908"/>
    </source>
</evidence>
<evidence type="ECO:0000313" key="13">
    <source>
        <dbReference type="Proteomes" id="UP000078561"/>
    </source>
</evidence>
<dbReference type="InterPro" id="IPR048333">
    <property type="entry name" value="HA2_WH"/>
</dbReference>
<dbReference type="FunFam" id="3.40.50.300:FF:000526">
    <property type="entry name" value="DExH-box ATP-dependent RNA helicase DExH3"/>
    <property type="match status" value="1"/>
</dbReference>
<dbReference type="EMBL" id="LT552278">
    <property type="protein sequence ID" value="SAL98621.1"/>
    <property type="molecule type" value="Genomic_DNA"/>
</dbReference>
<dbReference type="PROSITE" id="PS51192">
    <property type="entry name" value="HELICASE_ATP_BIND_1"/>
    <property type="match status" value="1"/>
</dbReference>
<feature type="domain" description="RWD" evidence="9">
    <location>
        <begin position="407"/>
        <end position="532"/>
    </location>
</feature>
<accession>A0A168MJ84</accession>
<evidence type="ECO:0000256" key="6">
    <source>
        <dbReference type="ARBA" id="ARBA00022884"/>
    </source>
</evidence>
<feature type="compositionally biased region" description="Low complexity" evidence="8">
    <location>
        <begin position="9"/>
        <end position="21"/>
    </location>
</feature>
<dbReference type="InterPro" id="IPR006575">
    <property type="entry name" value="RWD_dom"/>
</dbReference>